<dbReference type="GO" id="GO:0005506">
    <property type="term" value="F:iron ion binding"/>
    <property type="evidence" value="ECO:0007669"/>
    <property type="project" value="InterPro"/>
</dbReference>
<dbReference type="GO" id="GO:0031418">
    <property type="term" value="F:L-ascorbic acid binding"/>
    <property type="evidence" value="ECO:0007669"/>
    <property type="project" value="UniProtKB-KW"/>
</dbReference>
<dbReference type="AlphaFoldDB" id="A0A814JSK1"/>
<dbReference type="Gene3D" id="2.60.120.620">
    <property type="entry name" value="q2cbj1_9rhob like domain"/>
    <property type="match status" value="1"/>
</dbReference>
<organism evidence="8 10">
    <name type="scientific">Adineta steineri</name>
    <dbReference type="NCBI Taxonomy" id="433720"/>
    <lineage>
        <taxon>Eukaryota</taxon>
        <taxon>Metazoa</taxon>
        <taxon>Spiralia</taxon>
        <taxon>Gnathifera</taxon>
        <taxon>Rotifera</taxon>
        <taxon>Eurotatoria</taxon>
        <taxon>Bdelloidea</taxon>
        <taxon>Adinetida</taxon>
        <taxon>Adinetidae</taxon>
        <taxon>Adineta</taxon>
    </lineage>
</organism>
<evidence type="ECO:0000313" key="10">
    <source>
        <dbReference type="Proteomes" id="UP000663860"/>
    </source>
</evidence>
<proteinExistence type="predicted"/>
<dbReference type="InterPro" id="IPR045054">
    <property type="entry name" value="P4HA-like"/>
</dbReference>
<dbReference type="Proteomes" id="UP000663860">
    <property type="component" value="Unassembled WGS sequence"/>
</dbReference>
<reference evidence="8" key="1">
    <citation type="submission" date="2021-02" db="EMBL/GenBank/DDBJ databases">
        <authorList>
            <person name="Nowell W R."/>
        </authorList>
    </citation>
    <scope>NUCLEOTIDE SEQUENCE</scope>
</reference>
<dbReference type="InterPro" id="IPR006620">
    <property type="entry name" value="Pro_4_hyd_alph"/>
</dbReference>
<dbReference type="PROSITE" id="PS51471">
    <property type="entry name" value="FE2OG_OXY"/>
    <property type="match status" value="1"/>
</dbReference>
<accession>A0A814JSK1</accession>
<dbReference type="GO" id="GO:0005783">
    <property type="term" value="C:endoplasmic reticulum"/>
    <property type="evidence" value="ECO:0007669"/>
    <property type="project" value="TreeGrafter"/>
</dbReference>
<dbReference type="PANTHER" id="PTHR10869:SF236">
    <property type="entry name" value="PROLYL 4-HYDROXYLASE ALPHA SUBUNIT DOMAIN-CONTAINING PROTEIN"/>
    <property type="match status" value="1"/>
</dbReference>
<comment type="caution">
    <text evidence="8">The sequence shown here is derived from an EMBL/GenBank/DDBJ whole genome shotgun (WGS) entry which is preliminary data.</text>
</comment>
<dbReference type="InterPro" id="IPR005123">
    <property type="entry name" value="Oxoglu/Fe-dep_dioxygenase_dom"/>
</dbReference>
<name>A0A814JSK1_9BILA</name>
<dbReference type="GO" id="GO:0004656">
    <property type="term" value="F:procollagen-proline 4-dioxygenase activity"/>
    <property type="evidence" value="ECO:0007669"/>
    <property type="project" value="TreeGrafter"/>
</dbReference>
<evidence type="ECO:0000256" key="3">
    <source>
        <dbReference type="ARBA" id="ARBA00022896"/>
    </source>
</evidence>
<dbReference type="EMBL" id="CAJOBB010000246">
    <property type="protein sequence ID" value="CAF3625321.1"/>
    <property type="molecule type" value="Genomic_DNA"/>
</dbReference>
<evidence type="ECO:0000256" key="4">
    <source>
        <dbReference type="ARBA" id="ARBA00022964"/>
    </source>
</evidence>
<keyword evidence="2" id="KW-0479">Metal-binding</keyword>
<evidence type="ECO:0000256" key="2">
    <source>
        <dbReference type="ARBA" id="ARBA00022723"/>
    </source>
</evidence>
<dbReference type="InterPro" id="IPR044862">
    <property type="entry name" value="Pro_4_hyd_alph_FE2OG_OXY"/>
</dbReference>
<keyword evidence="4" id="KW-0223">Dioxygenase</keyword>
<protein>
    <recommendedName>
        <fullName evidence="7">Fe2OG dioxygenase domain-containing protein</fullName>
    </recommendedName>
</protein>
<dbReference type="SMART" id="SM00702">
    <property type="entry name" value="P4Hc"/>
    <property type="match status" value="1"/>
</dbReference>
<sequence>MADEGSIQNLETEWHDFLVEFHANTEEAKQRIQKVDLFPDKNIVCFVLYKTFSPEECQFLIDSIENIGFNKLLYGGNYRTNTRTQIVQKSLADEFLHRVQDFLPKQWPGKDNTSNWDLMNLNEQIRICRYEPGQYFAPHFDGIYKRSYQEQSQLTIMAYLNDSFTGGHTNFLDETTKPPTLTHALKPETGMVLIFQHEIFHEGEAVITGKKYIMRSDVVYKRFLSAPMSKEEQEARDLLATAERHEDQSNHEEATKCYRKAFKLWPALEKE</sequence>
<dbReference type="PANTHER" id="PTHR10869">
    <property type="entry name" value="PROLYL 4-HYDROXYLASE ALPHA SUBUNIT"/>
    <property type="match status" value="1"/>
</dbReference>
<feature type="domain" description="Fe2OG dioxygenase" evidence="7">
    <location>
        <begin position="121"/>
        <end position="220"/>
    </location>
</feature>
<comment type="cofactor">
    <cofactor evidence="1">
        <name>L-ascorbate</name>
        <dbReference type="ChEBI" id="CHEBI:38290"/>
    </cofactor>
</comment>
<evidence type="ECO:0000256" key="1">
    <source>
        <dbReference type="ARBA" id="ARBA00001961"/>
    </source>
</evidence>
<dbReference type="Proteomes" id="UP000663868">
    <property type="component" value="Unassembled WGS sequence"/>
</dbReference>
<dbReference type="EMBL" id="CAJNOE010000201">
    <property type="protein sequence ID" value="CAF1041474.1"/>
    <property type="molecule type" value="Genomic_DNA"/>
</dbReference>
<keyword evidence="6" id="KW-0408">Iron</keyword>
<evidence type="ECO:0000256" key="5">
    <source>
        <dbReference type="ARBA" id="ARBA00023002"/>
    </source>
</evidence>
<keyword evidence="3" id="KW-0847">Vitamin C</keyword>
<dbReference type="Pfam" id="PF13640">
    <property type="entry name" value="2OG-FeII_Oxy_3"/>
    <property type="match status" value="1"/>
</dbReference>
<evidence type="ECO:0000256" key="6">
    <source>
        <dbReference type="ARBA" id="ARBA00023004"/>
    </source>
</evidence>
<gene>
    <name evidence="8" type="ORF">IZO911_LOCUS19816</name>
    <name evidence="9" type="ORF">KXQ929_LOCUS6375</name>
</gene>
<keyword evidence="5" id="KW-0560">Oxidoreductase</keyword>
<evidence type="ECO:0000313" key="9">
    <source>
        <dbReference type="EMBL" id="CAF3625321.1"/>
    </source>
</evidence>
<evidence type="ECO:0000259" key="7">
    <source>
        <dbReference type="PROSITE" id="PS51471"/>
    </source>
</evidence>
<evidence type="ECO:0000313" key="8">
    <source>
        <dbReference type="EMBL" id="CAF1041474.1"/>
    </source>
</evidence>